<evidence type="ECO:0000313" key="2">
    <source>
        <dbReference type="EMBL" id="SPC39636.1"/>
    </source>
</evidence>
<keyword evidence="1" id="KW-1133">Transmembrane helix</keyword>
<comment type="caution">
    <text evidence="2">The sequence shown here is derived from an EMBL/GenBank/DDBJ whole genome shotgun (WGS) entry which is preliminary data.</text>
</comment>
<protein>
    <submittedName>
        <fullName evidence="2">Uncharacterized protein</fullName>
    </submittedName>
</protein>
<keyword evidence="1" id="KW-0472">Membrane</keyword>
<keyword evidence="3" id="KW-1185">Reference proteome</keyword>
<gene>
    <name evidence="2" type="ORF">LFUMFP_460016</name>
</gene>
<feature type="transmembrane region" description="Helical" evidence="1">
    <location>
        <begin position="28"/>
        <end position="47"/>
    </location>
</feature>
<evidence type="ECO:0000256" key="1">
    <source>
        <dbReference type="SAM" id="Phobius"/>
    </source>
</evidence>
<proteinExistence type="predicted"/>
<name>A0A2N9DXV3_9LACO</name>
<dbReference type="EMBL" id="OGVC01000041">
    <property type="protein sequence ID" value="SPC39636.1"/>
    <property type="molecule type" value="Genomic_DNA"/>
</dbReference>
<sequence>MAQKTTKILANRTHLTATDTDYIAKLKYGYLTTLVAALSFTGILLCLKSP</sequence>
<organism evidence="2 3">
    <name type="scientific">Latilactobacillus fuchuensis</name>
    <dbReference type="NCBI Taxonomy" id="164393"/>
    <lineage>
        <taxon>Bacteria</taxon>
        <taxon>Bacillati</taxon>
        <taxon>Bacillota</taxon>
        <taxon>Bacilli</taxon>
        <taxon>Lactobacillales</taxon>
        <taxon>Lactobacillaceae</taxon>
        <taxon>Latilactobacillus</taxon>
    </lineage>
</organism>
<evidence type="ECO:0000313" key="3">
    <source>
        <dbReference type="Proteomes" id="UP000238739"/>
    </source>
</evidence>
<reference evidence="2" key="1">
    <citation type="submission" date="2018-01" db="EMBL/GenBank/DDBJ databases">
        <authorList>
            <person name="Chaillou S."/>
        </authorList>
    </citation>
    <scope>NUCLEOTIDE SEQUENCE [LARGE SCALE GENOMIC DNA]</scope>
    <source>
        <strain evidence="2">MFPC41A2801</strain>
    </source>
</reference>
<keyword evidence="1" id="KW-0812">Transmembrane</keyword>
<accession>A0A2N9DXV3</accession>
<dbReference type="AlphaFoldDB" id="A0A2N9DXV3"/>
<dbReference type="Proteomes" id="UP000238739">
    <property type="component" value="Unassembled WGS sequence"/>
</dbReference>